<keyword evidence="5" id="KW-1185">Reference proteome</keyword>
<dbReference type="PANTHER" id="PTHR31739:SF25">
    <property type="entry name" value="(E,E)-GERANYLLINALOOL SYNTHASE"/>
    <property type="match status" value="1"/>
</dbReference>
<gene>
    <name evidence="4" type="ORF">F511_32966</name>
</gene>
<evidence type="ECO:0000259" key="3">
    <source>
        <dbReference type="Pfam" id="PF03936"/>
    </source>
</evidence>
<dbReference type="InterPro" id="IPR005630">
    <property type="entry name" value="Terpene_synthase_metal-bd"/>
</dbReference>
<dbReference type="GO" id="GO:0010333">
    <property type="term" value="F:terpene synthase activity"/>
    <property type="evidence" value="ECO:0007669"/>
    <property type="project" value="InterPro"/>
</dbReference>
<dbReference type="OrthoDB" id="2343925at2759"/>
<dbReference type="Pfam" id="PF03936">
    <property type="entry name" value="Terpene_synth_C"/>
    <property type="match status" value="1"/>
</dbReference>
<name>A0A2Z7D0N8_9LAMI</name>
<dbReference type="InterPro" id="IPR050148">
    <property type="entry name" value="Terpene_synthase-like"/>
</dbReference>
<keyword evidence="2" id="KW-0460">Magnesium</keyword>
<dbReference type="EMBL" id="KQ992378">
    <property type="protein sequence ID" value="KZV50564.1"/>
    <property type="molecule type" value="Genomic_DNA"/>
</dbReference>
<dbReference type="Proteomes" id="UP000250235">
    <property type="component" value="Unassembled WGS sequence"/>
</dbReference>
<reference evidence="4 5" key="1">
    <citation type="journal article" date="2015" name="Proc. Natl. Acad. Sci. U.S.A.">
        <title>The resurrection genome of Boea hygrometrica: A blueprint for survival of dehydration.</title>
        <authorList>
            <person name="Xiao L."/>
            <person name="Yang G."/>
            <person name="Zhang L."/>
            <person name="Yang X."/>
            <person name="Zhao S."/>
            <person name="Ji Z."/>
            <person name="Zhou Q."/>
            <person name="Hu M."/>
            <person name="Wang Y."/>
            <person name="Chen M."/>
            <person name="Xu Y."/>
            <person name="Jin H."/>
            <person name="Xiao X."/>
            <person name="Hu G."/>
            <person name="Bao F."/>
            <person name="Hu Y."/>
            <person name="Wan P."/>
            <person name="Li L."/>
            <person name="Deng X."/>
            <person name="Kuang T."/>
            <person name="Xiang C."/>
            <person name="Zhu J.K."/>
            <person name="Oliver M.J."/>
            <person name="He Y."/>
        </authorList>
    </citation>
    <scope>NUCLEOTIDE SEQUENCE [LARGE SCALE GENOMIC DNA]</scope>
    <source>
        <strain evidence="5">cv. XS01</strain>
    </source>
</reference>
<sequence>MCIARACILRWQLMYKLSWCPGASWWEGEGLTGHSKTIFDALDGFVNQFAAIFPPHERGKLMANLRNIWSETFTSWMVEKTWSLMGYVPSMDEYLKNANISVSIHAIALPATSGFLNLSSSDGTQNLEYHKITKLLMESARLLNDARSYQREEQEGKMNFVHLHMKQNPSPGACIEDSIAHVQQIVGEKMKEFMEHVFMDTDNSMPKSCRQLHLSCMKSVHMFYNSANNFDCDTALVDDINKAIYLPIRQIPEPETNPELP</sequence>
<evidence type="ECO:0000313" key="5">
    <source>
        <dbReference type="Proteomes" id="UP000250235"/>
    </source>
</evidence>
<organism evidence="4 5">
    <name type="scientific">Dorcoceras hygrometricum</name>
    <dbReference type="NCBI Taxonomy" id="472368"/>
    <lineage>
        <taxon>Eukaryota</taxon>
        <taxon>Viridiplantae</taxon>
        <taxon>Streptophyta</taxon>
        <taxon>Embryophyta</taxon>
        <taxon>Tracheophyta</taxon>
        <taxon>Spermatophyta</taxon>
        <taxon>Magnoliopsida</taxon>
        <taxon>eudicotyledons</taxon>
        <taxon>Gunneridae</taxon>
        <taxon>Pentapetalae</taxon>
        <taxon>asterids</taxon>
        <taxon>lamiids</taxon>
        <taxon>Lamiales</taxon>
        <taxon>Gesneriaceae</taxon>
        <taxon>Didymocarpoideae</taxon>
        <taxon>Trichosporeae</taxon>
        <taxon>Loxocarpinae</taxon>
        <taxon>Dorcoceras</taxon>
    </lineage>
</organism>
<dbReference type="SUPFAM" id="SSF48576">
    <property type="entry name" value="Terpenoid synthases"/>
    <property type="match status" value="1"/>
</dbReference>
<proteinExistence type="predicted"/>
<evidence type="ECO:0000313" key="4">
    <source>
        <dbReference type="EMBL" id="KZV50564.1"/>
    </source>
</evidence>
<dbReference type="AlphaFoldDB" id="A0A2Z7D0N8"/>
<dbReference type="GO" id="GO:0000287">
    <property type="term" value="F:magnesium ion binding"/>
    <property type="evidence" value="ECO:0007669"/>
    <property type="project" value="InterPro"/>
</dbReference>
<keyword evidence="1" id="KW-0479">Metal-binding</keyword>
<protein>
    <submittedName>
        <fullName evidence="4">(E,E)-geranyllinalool synthase-like</fullName>
    </submittedName>
</protein>
<dbReference type="PANTHER" id="PTHR31739">
    <property type="entry name" value="ENT-COPALYL DIPHOSPHATE SYNTHASE, CHLOROPLASTIC"/>
    <property type="match status" value="1"/>
</dbReference>
<evidence type="ECO:0000256" key="2">
    <source>
        <dbReference type="ARBA" id="ARBA00022842"/>
    </source>
</evidence>
<feature type="domain" description="Terpene synthase metal-binding" evidence="3">
    <location>
        <begin position="30"/>
        <end position="192"/>
    </location>
</feature>
<evidence type="ECO:0000256" key="1">
    <source>
        <dbReference type="ARBA" id="ARBA00022723"/>
    </source>
</evidence>
<accession>A0A2Z7D0N8</accession>
<dbReference type="Gene3D" id="1.10.600.10">
    <property type="entry name" value="Farnesyl Diphosphate Synthase"/>
    <property type="match status" value="1"/>
</dbReference>
<dbReference type="InterPro" id="IPR008949">
    <property type="entry name" value="Isoprenoid_synthase_dom_sf"/>
</dbReference>
<dbReference type="GO" id="GO:0016102">
    <property type="term" value="P:diterpenoid biosynthetic process"/>
    <property type="evidence" value="ECO:0007669"/>
    <property type="project" value="TreeGrafter"/>
</dbReference>